<reference evidence="4" key="2">
    <citation type="submission" date="2020-10" db="UniProtKB">
        <authorList>
            <consortium name="WormBaseParasite"/>
        </authorList>
    </citation>
    <scope>IDENTIFICATION</scope>
</reference>
<dbReference type="PANTHER" id="PTHR46641">
    <property type="entry name" value="FMRFAMIDE RECEPTOR-RELATED"/>
    <property type="match status" value="1"/>
</dbReference>
<dbReference type="WBParaSite" id="Pan_g6922.t1">
    <property type="protein sequence ID" value="Pan_g6922.t1"/>
    <property type="gene ID" value="Pan_g6922"/>
</dbReference>
<accession>A0A7E4W363</accession>
<dbReference type="InterPro" id="IPR052954">
    <property type="entry name" value="GPCR-Ligand_Int"/>
</dbReference>
<evidence type="ECO:0000256" key="2">
    <source>
        <dbReference type="SAM" id="Phobius"/>
    </source>
</evidence>
<keyword evidence="2" id="KW-0472">Membrane</keyword>
<proteinExistence type="predicted"/>
<name>A0A7E4W363_PANRE</name>
<dbReference type="Proteomes" id="UP000492821">
    <property type="component" value="Unassembled WGS sequence"/>
</dbReference>
<keyword evidence="3" id="KW-1185">Reference proteome</keyword>
<dbReference type="AlphaFoldDB" id="A0A7E4W363"/>
<dbReference type="Gene3D" id="1.20.1070.10">
    <property type="entry name" value="Rhodopsin 7-helix transmembrane proteins"/>
    <property type="match status" value="1"/>
</dbReference>
<feature type="transmembrane region" description="Helical" evidence="2">
    <location>
        <begin position="119"/>
        <end position="142"/>
    </location>
</feature>
<dbReference type="SUPFAM" id="SSF81321">
    <property type="entry name" value="Family A G protein-coupled receptor-like"/>
    <property type="match status" value="1"/>
</dbReference>
<sequence>MDAEEENATDLTDICLFEGRNYSCCVNRYNIEESIVQNVAMIVDGPITFFAALLALVGGHYAIKFLRQAGLNKDLTAALYTLAICDTILILACIFYHSIEATSLLIFGDNLMWNHQQTVLITYGAVNAATTASTLLVVIITFQRFFVVWWPLKYASLQDRSQKPFNLFKTVIRMATETVGPIFTISFITIITEHKVYTSLQARRKLFESQHRRRSVILLEELKEKVSRAVAIFIAIKFIILRSLPVFFDLNETINGIDSFGTAISILVRISDFGVVLNSATNSLAYFGRKQWLENRLKGRLLRKCFGSSDKSCPSEKLLIQDKRNSKSAGSVTREDVMEGDSV</sequence>
<organism evidence="3 4">
    <name type="scientific">Panagrellus redivivus</name>
    <name type="common">Microworm</name>
    <dbReference type="NCBI Taxonomy" id="6233"/>
    <lineage>
        <taxon>Eukaryota</taxon>
        <taxon>Metazoa</taxon>
        <taxon>Ecdysozoa</taxon>
        <taxon>Nematoda</taxon>
        <taxon>Chromadorea</taxon>
        <taxon>Rhabditida</taxon>
        <taxon>Tylenchina</taxon>
        <taxon>Panagrolaimomorpha</taxon>
        <taxon>Panagrolaimoidea</taxon>
        <taxon>Panagrolaimidae</taxon>
        <taxon>Panagrellus</taxon>
    </lineage>
</organism>
<evidence type="ECO:0000313" key="3">
    <source>
        <dbReference type="Proteomes" id="UP000492821"/>
    </source>
</evidence>
<reference evidence="3" key="1">
    <citation type="journal article" date="2013" name="Genetics">
        <title>The draft genome and transcriptome of Panagrellus redivivus are shaped by the harsh demands of a free-living lifestyle.</title>
        <authorList>
            <person name="Srinivasan J."/>
            <person name="Dillman A.R."/>
            <person name="Macchietto M.G."/>
            <person name="Heikkinen L."/>
            <person name="Lakso M."/>
            <person name="Fracchia K.M."/>
            <person name="Antoshechkin I."/>
            <person name="Mortazavi A."/>
            <person name="Wong G."/>
            <person name="Sternberg P.W."/>
        </authorList>
    </citation>
    <scope>NUCLEOTIDE SEQUENCE [LARGE SCALE GENOMIC DNA]</scope>
    <source>
        <strain evidence="3">MT8872</strain>
    </source>
</reference>
<feature type="transmembrane region" description="Helical" evidence="2">
    <location>
        <begin position="78"/>
        <end position="99"/>
    </location>
</feature>
<evidence type="ECO:0000313" key="4">
    <source>
        <dbReference type="WBParaSite" id="Pan_g6922.t1"/>
    </source>
</evidence>
<feature type="region of interest" description="Disordered" evidence="1">
    <location>
        <begin position="322"/>
        <end position="343"/>
    </location>
</feature>
<protein>
    <submittedName>
        <fullName evidence="4">G_PROTEIN_RECEP_F1_2 domain-containing protein</fullName>
    </submittedName>
</protein>
<evidence type="ECO:0000256" key="1">
    <source>
        <dbReference type="SAM" id="MobiDB-lite"/>
    </source>
</evidence>
<keyword evidence="2" id="KW-1133">Transmembrane helix</keyword>
<keyword evidence="2" id="KW-0812">Transmembrane</keyword>
<dbReference type="PANTHER" id="PTHR46641:SF5">
    <property type="entry name" value="NEUROPEPTIDE RECEPTOR FAMILY"/>
    <property type="match status" value="1"/>
</dbReference>